<dbReference type="GO" id="GO:0030139">
    <property type="term" value="C:endocytic vesicle"/>
    <property type="evidence" value="ECO:0007669"/>
    <property type="project" value="TreeGrafter"/>
</dbReference>
<dbReference type="PANTHER" id="PTHR21663:SF0">
    <property type="entry name" value="HEAT REPEAT-CONTAINING PROTEIN 5B"/>
    <property type="match status" value="1"/>
</dbReference>
<organism evidence="4 5">
    <name type="scientific">Knufia fluminis</name>
    <dbReference type="NCBI Taxonomy" id="191047"/>
    <lineage>
        <taxon>Eukaryota</taxon>
        <taxon>Fungi</taxon>
        <taxon>Dikarya</taxon>
        <taxon>Ascomycota</taxon>
        <taxon>Pezizomycotina</taxon>
        <taxon>Eurotiomycetes</taxon>
        <taxon>Chaetothyriomycetidae</taxon>
        <taxon>Chaetothyriales</taxon>
        <taxon>Trichomeriaceae</taxon>
        <taxon>Knufia</taxon>
    </lineage>
</organism>
<evidence type="ECO:0000256" key="2">
    <source>
        <dbReference type="SAM" id="MobiDB-lite"/>
    </source>
</evidence>
<dbReference type="InterPro" id="IPR057981">
    <property type="entry name" value="TPR_LAA1-like_C"/>
</dbReference>
<name>A0AAN8I4S7_9EURO</name>
<evidence type="ECO:0000259" key="3">
    <source>
        <dbReference type="Pfam" id="PF25808"/>
    </source>
</evidence>
<accession>A0AAN8I4S7</accession>
<dbReference type="InterPro" id="IPR011989">
    <property type="entry name" value="ARM-like"/>
</dbReference>
<dbReference type="InterPro" id="IPR046837">
    <property type="entry name" value="Laa1/Sip1/HEATR5-like_HEAT"/>
</dbReference>
<dbReference type="GO" id="GO:0016020">
    <property type="term" value="C:membrane"/>
    <property type="evidence" value="ECO:0007669"/>
    <property type="project" value="TreeGrafter"/>
</dbReference>
<sequence>MADPHDQQDGPSNEVLEVPPPSLDVSKLHSLPTEQQDLFLLTYVAELRQYTKGLTSQQLPGKQAAIKKEVITIVGLPAPTPSRIIRYNLGQILADTYARGSRQLLVENINELLSFINAGKGEKDIGPRHTATTCLGHVYKSAGDSAISLHGLVLSSLLKSLKSLQSHTGLRASVFRALAQCVEGLGSSLDETVARDVWKQVRTAATTDKSPLVQKHCCACIAVLFKHTPYFLNSNDFESLKNVVWKVLESSVEVTRSAACRTLAQALLCVYSEAKPNDQVPQIRKPKKSSKKTAAVDDEDEVERPEIAPSTRSTVHLSMTLTDILKTISAQYVKPATTNKARSALGTCYKAVLEGLPEKVVQEKYNDIADHFFYDVLSYASISSNRVRLLLSRKIVNDVLSNLIATQLLTENGQIHAARWLINDVLKNYPQVLQGRREPSKHALTAALRALSILLSRLGPAATVFQDSCREALFQVAKHPSYTVQVHAASCFRTFVTACPAQLARTLDGAMVQLKKELEQVDGKLFKRASVYGLAVAAMLRSARDSPLSGSIDSFSKIFAYATELLKASATSELRLCAAQVQIAWTLLGGLMTLGPNFVKVHINQLLLLWRNALPAPLTSDNTSRRSQLELSFLTHVREAALAALSAFLEYNSNLVTSDGSRRISTMLQNSIAFADGLPTTRQTEDLANRLFSSLQLHDHAVNLRRRILQCTIKIMGLKQVDKNEFVSMSDTVGMSIRLFSDPAQPIQRSVEATLASSASSFEGIWELSDNWAFGVNSMIDKFEIGLPANGRLAKIGLQDPAIEPLEASLIQAASAPLVPALENDSTAIYCDEANLDQDGSCSPESTCVTLAVQLLSVALPSQPPRIQESCLEQVATVLAQPLQREPGRKFALQVNAMTAILGALAVANNETGFHAGKLAASTINKSLAEIVRRGILDHDAVMRSISTQALGRLCYLGGSQFTNTEVKNLIDVIVANREPHVRAGCALALGAIHSQVGAMAASYHLKSIIGVLLSLCSDAHPTVHYWALKGLTEVAESAGLSFSAYASSTLGLLAQLYSSDNHNEEALSSSTSTAEMEFVTPVVIGQCVDSVINVLGPDLQDVAKARNLILSLVQYFAAEDIAALQLQSYICLGHISLYAPAHVQMASYVHGLQTALTSGQPLLEEIAISGLENLIKRNATEVFLVARKGLADELWAKFDRNPSHAGLKNTLRSWMQQTCLDETLFWIEQCQSILSRTRKKVEAKPAVTTTQPKTAVTDLADEDVAGLTAAVAAAEGEKPEQAAEGQEYMRWQVRDFAMSLLSDMLDIIRNAMLADHVIAAEHILQGRVAEVVRVAFLASTAVVVELRIRGLHIFDQILKMFGRTPDPDFLEASLLEQYQAQISSALTPAFAADSNAELAAEAISVCATFVATGIVTNVDRMGRIFKVLSAGLDNLASDKPDNSIGDLKDLSWNGQSMLKMSLLSGWAQLQLASTEQTYLEDIVHPYVPKLAPLWLKSLQEFASLRFEPEISDTIGEYVSNLPHERYSALDREVRLVFYQKSWLSIVDAIALLVEKDSNAVFDALDNKQISTDEPKVNGNGPAGKDMNFREEPLAFFFILFGLAYEALVTQARDNQTHALAILGALKRILTPAVSGNAVYQDAVFDETTDTLDRLALTSTSEIQGVLVQIARNLSLDHIIAKSQGRDDKLSEDVDQLFELTRIVILVLAGLVPTLEDPPSQPARQLSEENINLVQMSFQALVDVADVFPSIIRADLYACIMHCYCTMLATGVCQHEVIPRAMPIFRIFLQQMVKSGTSTSESATNSRLVLGALSRMLSTLTIAQRRENDFSIICAKNTLLSLTIVLTTASPAIPPTDKLITKIISEVLDTLQDVGLAKISAGCVRSLLNSSKTPCDQAIARMLWPHILQYVMDADAEDPEIVKTSLMHSLVASVSNLPNATARSAAMSLLVPCLLTRATHPVPNGSKEDLSKNSSARLLELAGVDGAAFRSAIGQLESEQRTHLETLLRSAGLGRKQSAHRRTDTGVTLSDDEESKPAIALRMDF</sequence>
<dbReference type="SUPFAM" id="SSF48371">
    <property type="entry name" value="ARM repeat"/>
    <property type="match status" value="2"/>
</dbReference>
<dbReference type="GO" id="GO:0006897">
    <property type="term" value="P:endocytosis"/>
    <property type="evidence" value="ECO:0007669"/>
    <property type="project" value="TreeGrafter"/>
</dbReference>
<dbReference type="GO" id="GO:0008104">
    <property type="term" value="P:intracellular protein localization"/>
    <property type="evidence" value="ECO:0007669"/>
    <property type="project" value="TreeGrafter"/>
</dbReference>
<evidence type="ECO:0000313" key="4">
    <source>
        <dbReference type="EMBL" id="KAK5954482.1"/>
    </source>
</evidence>
<feature type="region of interest" description="Disordered" evidence="2">
    <location>
        <begin position="2011"/>
        <end position="2033"/>
    </location>
</feature>
<dbReference type="GO" id="GO:0042147">
    <property type="term" value="P:retrograde transport, endosome to Golgi"/>
    <property type="evidence" value="ECO:0007669"/>
    <property type="project" value="TreeGrafter"/>
</dbReference>
<dbReference type="Pfam" id="PF20210">
    <property type="entry name" value="Laa1_Sip1_HTR5"/>
    <property type="match status" value="1"/>
</dbReference>
<evidence type="ECO:0000313" key="5">
    <source>
        <dbReference type="Proteomes" id="UP001316803"/>
    </source>
</evidence>
<keyword evidence="5" id="KW-1185">Reference proteome</keyword>
<reference evidence="4 5" key="1">
    <citation type="submission" date="2022-12" db="EMBL/GenBank/DDBJ databases">
        <title>Genomic features and morphological characterization of a novel Knufia sp. strain isolated from spacecraft assembly facility.</title>
        <authorList>
            <person name="Teixeira M."/>
            <person name="Chander A.M."/>
            <person name="Stajich J.E."/>
            <person name="Venkateswaran K."/>
        </authorList>
    </citation>
    <scope>NUCLEOTIDE SEQUENCE [LARGE SCALE GENOMIC DNA]</scope>
    <source>
        <strain evidence="4 5">FJI-L2-BK-P2</strain>
    </source>
</reference>
<protein>
    <recommendedName>
        <fullName evidence="3">LAA1-like C-terminal TPR repeats domain-containing protein</fullName>
    </recommendedName>
</protein>
<dbReference type="InterPro" id="IPR016024">
    <property type="entry name" value="ARM-type_fold"/>
</dbReference>
<dbReference type="EMBL" id="JAKLMC020000008">
    <property type="protein sequence ID" value="KAK5954482.1"/>
    <property type="molecule type" value="Genomic_DNA"/>
</dbReference>
<dbReference type="Pfam" id="PF25808">
    <property type="entry name" value="TPR_LAA1_C"/>
    <property type="match status" value="1"/>
</dbReference>
<dbReference type="PANTHER" id="PTHR21663">
    <property type="entry name" value="HYPOTHETICAL HEAT DOMAIN-CONTAINING"/>
    <property type="match status" value="1"/>
</dbReference>
<feature type="region of interest" description="Disordered" evidence="2">
    <location>
        <begin position="280"/>
        <end position="309"/>
    </location>
</feature>
<comment type="caution">
    <text evidence="4">The sequence shown here is derived from an EMBL/GenBank/DDBJ whole genome shotgun (WGS) entry which is preliminary data.</text>
</comment>
<dbReference type="Proteomes" id="UP001316803">
    <property type="component" value="Unassembled WGS sequence"/>
</dbReference>
<dbReference type="Gene3D" id="1.25.10.10">
    <property type="entry name" value="Leucine-rich Repeat Variant"/>
    <property type="match status" value="2"/>
</dbReference>
<evidence type="ECO:0000256" key="1">
    <source>
        <dbReference type="ARBA" id="ARBA00008304"/>
    </source>
</evidence>
<comment type="similarity">
    <text evidence="1">Belongs to the HEATR5 family.</text>
</comment>
<dbReference type="GO" id="GO:0005794">
    <property type="term" value="C:Golgi apparatus"/>
    <property type="evidence" value="ECO:0007669"/>
    <property type="project" value="TreeGrafter"/>
</dbReference>
<dbReference type="GO" id="GO:0005829">
    <property type="term" value="C:cytosol"/>
    <property type="evidence" value="ECO:0007669"/>
    <property type="project" value="GOC"/>
</dbReference>
<dbReference type="InterPro" id="IPR040108">
    <property type="entry name" value="Laa1/Sip1/HEATR5"/>
</dbReference>
<feature type="region of interest" description="Disordered" evidence="2">
    <location>
        <begin position="1"/>
        <end position="21"/>
    </location>
</feature>
<gene>
    <name evidence="4" type="ORF">OHC33_004204</name>
</gene>
<proteinExistence type="inferred from homology"/>
<feature type="domain" description="LAA1-like C-terminal TPR repeats" evidence="3">
    <location>
        <begin position="1856"/>
        <end position="2019"/>
    </location>
</feature>